<dbReference type="eggNOG" id="COG1011">
    <property type="taxonomic scope" value="Bacteria"/>
</dbReference>
<dbReference type="Gene3D" id="3.40.50.1000">
    <property type="entry name" value="HAD superfamily/HAD-like"/>
    <property type="match status" value="1"/>
</dbReference>
<dbReference type="PANTHER" id="PTHR47478:SF1">
    <property type="entry name" value="PYRIMIDINE 5'-NUCLEOTIDASE YJJG"/>
    <property type="match status" value="1"/>
</dbReference>
<dbReference type="AlphaFoldDB" id="A4CBG9"/>
<dbReference type="Gene3D" id="1.10.150.240">
    <property type="entry name" value="Putative phosphatase, domain 2"/>
    <property type="match status" value="1"/>
</dbReference>
<proteinExistence type="predicted"/>
<dbReference type="SFLD" id="SFLDG01129">
    <property type="entry name" value="C1.5:_HAD__Beta-PGM__Phosphata"/>
    <property type="match status" value="1"/>
</dbReference>
<dbReference type="InterPro" id="IPR023214">
    <property type="entry name" value="HAD_sf"/>
</dbReference>
<dbReference type="InterPro" id="IPR011951">
    <property type="entry name" value="HAD-SF_hydro_IA_YjjG/PynA"/>
</dbReference>
<dbReference type="Proteomes" id="UP000006201">
    <property type="component" value="Unassembled WGS sequence"/>
</dbReference>
<dbReference type="OrthoDB" id="148966at2"/>
<dbReference type="HOGENOM" id="CLU_045011_8_1_6"/>
<dbReference type="NCBIfam" id="TIGR01549">
    <property type="entry name" value="HAD-SF-IA-v1"/>
    <property type="match status" value="1"/>
</dbReference>
<dbReference type="InterPro" id="IPR052550">
    <property type="entry name" value="Pyrimidine_5'-ntase_YjjG"/>
</dbReference>
<dbReference type="NCBIfam" id="TIGR01509">
    <property type="entry name" value="HAD-SF-IA-v3"/>
    <property type="match status" value="1"/>
</dbReference>
<dbReference type="Pfam" id="PF00702">
    <property type="entry name" value="Hydrolase"/>
    <property type="match status" value="1"/>
</dbReference>
<protein>
    <submittedName>
        <fullName evidence="1">Nucleotidase</fullName>
        <ecNumber evidence="1">3.1.3.5</ecNumber>
    </submittedName>
</protein>
<sequence length="226" mass="25054">MNYKWILFDADETLFHFDAYAGLQAMFSEFGVAFSQEDFTQYQATNQPLWHAFQLGQINAEQLQHRRFAQWGSKLDIAPATLNSRFLQSMANITQLIEGVAPLLSALKGQAQLGIITNGFEALQSVRLAKLGLTDTFKIVVSSEQAGVAKPDIGIFNYTLNLMGDVAKEEVLMVGDNFVPDVIGGQKAGFDTCWYNPKQLAIPQEPAPTFNISNMAQLIEILNLKS</sequence>
<dbReference type="EMBL" id="AAOH01000005">
    <property type="protein sequence ID" value="EAR27706.1"/>
    <property type="molecule type" value="Genomic_DNA"/>
</dbReference>
<keyword evidence="2" id="KW-1185">Reference proteome</keyword>
<comment type="caution">
    <text evidence="1">The sequence shown here is derived from an EMBL/GenBank/DDBJ whole genome shotgun (WGS) entry which is preliminary data.</text>
</comment>
<reference evidence="1 2" key="1">
    <citation type="submission" date="2006-02" db="EMBL/GenBank/DDBJ databases">
        <authorList>
            <person name="Moran M.A."/>
            <person name="Kjelleberg S."/>
            <person name="Egan S."/>
            <person name="Saunders N."/>
            <person name="Thomas T."/>
            <person name="Ferriera S."/>
            <person name="Johnson J."/>
            <person name="Kravitz S."/>
            <person name="Halpern A."/>
            <person name="Remington K."/>
            <person name="Beeson K."/>
            <person name="Tran B."/>
            <person name="Rogers Y.-H."/>
            <person name="Friedman R."/>
            <person name="Venter J.C."/>
        </authorList>
    </citation>
    <scope>NUCLEOTIDE SEQUENCE [LARGE SCALE GENOMIC DNA]</scope>
    <source>
        <strain evidence="1 2">D2</strain>
    </source>
</reference>
<dbReference type="NCBIfam" id="TIGR02254">
    <property type="entry name" value="YjjG_YfnB"/>
    <property type="match status" value="1"/>
</dbReference>
<dbReference type="GO" id="GO:0008253">
    <property type="term" value="F:5'-nucleotidase activity"/>
    <property type="evidence" value="ECO:0007669"/>
    <property type="project" value="UniProtKB-EC"/>
</dbReference>
<gene>
    <name evidence="1" type="ORF">PTD2_17830</name>
</gene>
<dbReference type="NCBIfam" id="NF006976">
    <property type="entry name" value="PRK09449.1"/>
    <property type="match status" value="1"/>
</dbReference>
<dbReference type="STRING" id="87626.PTD2_17830"/>
<dbReference type="PRINTS" id="PR00413">
    <property type="entry name" value="HADHALOGNASE"/>
</dbReference>
<dbReference type="SFLD" id="SFLDS00003">
    <property type="entry name" value="Haloacid_Dehalogenase"/>
    <property type="match status" value="1"/>
</dbReference>
<dbReference type="InterPro" id="IPR006439">
    <property type="entry name" value="HAD-SF_hydro_IA"/>
</dbReference>
<dbReference type="InterPro" id="IPR023198">
    <property type="entry name" value="PGP-like_dom2"/>
</dbReference>
<accession>A4CBG9</accession>
<keyword evidence="1" id="KW-0378">Hydrolase</keyword>
<dbReference type="EC" id="3.1.3.5" evidence="1"/>
<evidence type="ECO:0000313" key="2">
    <source>
        <dbReference type="Proteomes" id="UP000006201"/>
    </source>
</evidence>
<dbReference type="InterPro" id="IPR036412">
    <property type="entry name" value="HAD-like_sf"/>
</dbReference>
<dbReference type="RefSeq" id="WP_009839538.1">
    <property type="nucleotide sequence ID" value="NZ_CH959301.1"/>
</dbReference>
<dbReference type="SUPFAM" id="SSF56784">
    <property type="entry name" value="HAD-like"/>
    <property type="match status" value="1"/>
</dbReference>
<organism evidence="1 2">
    <name type="scientific">Pseudoalteromonas tunicata D2</name>
    <dbReference type="NCBI Taxonomy" id="87626"/>
    <lineage>
        <taxon>Bacteria</taxon>
        <taxon>Pseudomonadati</taxon>
        <taxon>Pseudomonadota</taxon>
        <taxon>Gammaproteobacteria</taxon>
        <taxon>Alteromonadales</taxon>
        <taxon>Pseudoalteromonadaceae</taxon>
        <taxon>Pseudoalteromonas</taxon>
    </lineage>
</organism>
<name>A4CBG9_9GAMM</name>
<evidence type="ECO:0000313" key="1">
    <source>
        <dbReference type="EMBL" id="EAR27706.1"/>
    </source>
</evidence>
<dbReference type="PANTHER" id="PTHR47478">
    <property type="match status" value="1"/>
</dbReference>